<sequence>MSNAAAVKRNTTPPQSEQTSGEAAGQSKASDGHLSSGKDPKFLCGVGLSVYQTSGCPNSNWSEFETSNYFDSRIQLRFSGGDLSALDPVTNSAKLQTVCEADWEVGPPHIVTGDVLGEGNGFFWRTWKDDIKRAAELGCNSLRISIEWALIEPKRGTYDHWAVQRYHDIFKEIIAQGMEPNVTLHWFVHPAWFEHIGAFLKEQNIAIFVDFAKFAFSEFRAYSKLWVTFNEPAVSSLCGFIAGNHPPGKFLQYRKAGTWLCNMLRAHADTYKAIRALPGGKEVEIGLVHNVFWTEPKYKGPFAAYIRGAVAFGNLTWGNETVMNFLKKGWFHYWVPFRRHVKYQYPDGKPGCDFFGLNHYSRGVVNALLVPDKKGPGKIADMGYQIYPPSIYRAVAYASELGVPIYVTENGIPSKKDDDSREEWINGYLTELEEAVKDGFDVRGYMYWTLIDNYEWNFAFELKFGLYSYDDDEAKTRHKRKGSEALTRWYKDMPERVGKLLAERRERGTPPVPASKRKGLCDKREAEFLRKLGLDHDQITKMMPNNYDPVVAGTREGQEVH</sequence>
<feature type="region of interest" description="Disordered" evidence="5">
    <location>
        <begin position="1"/>
        <end position="35"/>
    </location>
</feature>
<feature type="compositionally biased region" description="Polar residues" evidence="5">
    <location>
        <begin position="1"/>
        <end position="21"/>
    </location>
</feature>
<keyword evidence="3" id="KW-0326">Glycosidase</keyword>
<evidence type="ECO:0000256" key="1">
    <source>
        <dbReference type="ARBA" id="ARBA00010838"/>
    </source>
</evidence>
<name>A0AAW1SE78_9CHLO</name>
<dbReference type="InterPro" id="IPR017853">
    <property type="entry name" value="GH"/>
</dbReference>
<evidence type="ECO:0000313" key="6">
    <source>
        <dbReference type="EMBL" id="KAK9844574.1"/>
    </source>
</evidence>
<protein>
    <recommendedName>
        <fullName evidence="8">Beta-glucosidase</fullName>
    </recommendedName>
</protein>
<dbReference type="SUPFAM" id="SSF51445">
    <property type="entry name" value="(Trans)glycosidases"/>
    <property type="match status" value="1"/>
</dbReference>
<evidence type="ECO:0000313" key="7">
    <source>
        <dbReference type="Proteomes" id="UP001438707"/>
    </source>
</evidence>
<organism evidence="6 7">
    <name type="scientific">Apatococcus lobatus</name>
    <dbReference type="NCBI Taxonomy" id="904363"/>
    <lineage>
        <taxon>Eukaryota</taxon>
        <taxon>Viridiplantae</taxon>
        <taxon>Chlorophyta</taxon>
        <taxon>core chlorophytes</taxon>
        <taxon>Trebouxiophyceae</taxon>
        <taxon>Chlorellales</taxon>
        <taxon>Chlorellaceae</taxon>
        <taxon>Apatococcus</taxon>
    </lineage>
</organism>
<dbReference type="PANTHER" id="PTHR10353:SF36">
    <property type="entry name" value="LP05116P"/>
    <property type="match status" value="1"/>
</dbReference>
<evidence type="ECO:0008006" key="8">
    <source>
        <dbReference type="Google" id="ProtNLM"/>
    </source>
</evidence>
<dbReference type="EMBL" id="JALJOS010000001">
    <property type="protein sequence ID" value="KAK9844574.1"/>
    <property type="molecule type" value="Genomic_DNA"/>
</dbReference>
<dbReference type="Proteomes" id="UP001438707">
    <property type="component" value="Unassembled WGS sequence"/>
</dbReference>
<dbReference type="Gene3D" id="3.20.20.80">
    <property type="entry name" value="Glycosidases"/>
    <property type="match status" value="1"/>
</dbReference>
<evidence type="ECO:0000256" key="3">
    <source>
        <dbReference type="ARBA" id="ARBA00023295"/>
    </source>
</evidence>
<evidence type="ECO:0000256" key="4">
    <source>
        <dbReference type="RuleBase" id="RU003690"/>
    </source>
</evidence>
<keyword evidence="7" id="KW-1185">Reference proteome</keyword>
<keyword evidence="2" id="KW-0378">Hydrolase</keyword>
<reference evidence="6 7" key="1">
    <citation type="journal article" date="2024" name="Nat. Commun.">
        <title>Phylogenomics reveals the evolutionary origins of lichenization in chlorophyte algae.</title>
        <authorList>
            <person name="Puginier C."/>
            <person name="Libourel C."/>
            <person name="Otte J."/>
            <person name="Skaloud P."/>
            <person name="Haon M."/>
            <person name="Grisel S."/>
            <person name="Petersen M."/>
            <person name="Berrin J.G."/>
            <person name="Delaux P.M."/>
            <person name="Dal Grande F."/>
            <person name="Keller J."/>
        </authorList>
    </citation>
    <scope>NUCLEOTIDE SEQUENCE [LARGE SCALE GENOMIC DNA]</scope>
    <source>
        <strain evidence="6 7">SAG 2145</strain>
    </source>
</reference>
<dbReference type="GO" id="GO:0008422">
    <property type="term" value="F:beta-glucosidase activity"/>
    <property type="evidence" value="ECO:0007669"/>
    <property type="project" value="TreeGrafter"/>
</dbReference>
<dbReference type="PRINTS" id="PR00131">
    <property type="entry name" value="GLHYDRLASE1"/>
</dbReference>
<comment type="caution">
    <text evidence="6">The sequence shown here is derived from an EMBL/GenBank/DDBJ whole genome shotgun (WGS) entry which is preliminary data.</text>
</comment>
<dbReference type="PANTHER" id="PTHR10353">
    <property type="entry name" value="GLYCOSYL HYDROLASE"/>
    <property type="match status" value="1"/>
</dbReference>
<dbReference type="GO" id="GO:0005975">
    <property type="term" value="P:carbohydrate metabolic process"/>
    <property type="evidence" value="ECO:0007669"/>
    <property type="project" value="InterPro"/>
</dbReference>
<dbReference type="Pfam" id="PF00232">
    <property type="entry name" value="Glyco_hydro_1"/>
    <property type="match status" value="2"/>
</dbReference>
<dbReference type="AlphaFoldDB" id="A0AAW1SE78"/>
<comment type="similarity">
    <text evidence="1 4">Belongs to the glycosyl hydrolase 1 family.</text>
</comment>
<dbReference type="InterPro" id="IPR001360">
    <property type="entry name" value="Glyco_hydro_1"/>
</dbReference>
<evidence type="ECO:0000256" key="2">
    <source>
        <dbReference type="ARBA" id="ARBA00022801"/>
    </source>
</evidence>
<proteinExistence type="inferred from homology"/>
<gene>
    <name evidence="6" type="ORF">WJX74_004183</name>
</gene>
<accession>A0AAW1SE78</accession>
<evidence type="ECO:0000256" key="5">
    <source>
        <dbReference type="SAM" id="MobiDB-lite"/>
    </source>
</evidence>